<dbReference type="InterPro" id="IPR045875">
    <property type="entry name" value="NTF2"/>
</dbReference>
<dbReference type="Gene3D" id="3.10.450.50">
    <property type="match status" value="1"/>
</dbReference>
<keyword evidence="1" id="KW-0653">Protein transport</keyword>
<keyword evidence="1" id="KW-0963">Cytoplasm</keyword>
<comment type="function">
    <text evidence="1">Has a role in nuclear-cytoplasmic transport of proteins and mRNAs.</text>
</comment>
<reference evidence="4" key="1">
    <citation type="submission" date="2025-08" db="UniProtKB">
        <authorList>
            <consortium name="RefSeq"/>
        </authorList>
    </citation>
    <scope>IDENTIFICATION</scope>
    <source>
        <tissue evidence="4">Muscle</tissue>
    </source>
</reference>
<keyword evidence="1" id="KW-0539">Nucleus</keyword>
<comment type="subcellular location">
    <subcellularLocation>
        <location evidence="1">Cytoplasm</location>
    </subcellularLocation>
    <subcellularLocation>
        <location evidence="1">Nucleus</location>
    </subcellularLocation>
</comment>
<evidence type="ECO:0000313" key="4">
    <source>
        <dbReference type="RefSeq" id="XP_013773512.1"/>
    </source>
</evidence>
<dbReference type="PANTHER" id="PTHR12612">
    <property type="entry name" value="NUCLEAR TRANSPORT FACTOR 2"/>
    <property type="match status" value="1"/>
</dbReference>
<dbReference type="InterPro" id="IPR002075">
    <property type="entry name" value="NTF2_dom"/>
</dbReference>
<dbReference type="SUPFAM" id="SSF54427">
    <property type="entry name" value="NTF2-like"/>
    <property type="match status" value="1"/>
</dbReference>
<evidence type="ECO:0000313" key="3">
    <source>
        <dbReference type="Proteomes" id="UP000694941"/>
    </source>
</evidence>
<dbReference type="RefSeq" id="XP_013773512.1">
    <property type="nucleotide sequence ID" value="XM_013918058.2"/>
</dbReference>
<dbReference type="PROSITE" id="PS50177">
    <property type="entry name" value="NTF2_DOMAIN"/>
    <property type="match status" value="1"/>
</dbReference>
<dbReference type="CDD" id="cd00780">
    <property type="entry name" value="NTF2"/>
    <property type="match status" value="1"/>
</dbReference>
<dbReference type="Proteomes" id="UP000694941">
    <property type="component" value="Unplaced"/>
</dbReference>
<feature type="domain" description="NTF2" evidence="2">
    <location>
        <begin position="19"/>
        <end position="138"/>
    </location>
</feature>
<evidence type="ECO:0000259" key="2">
    <source>
        <dbReference type="PROSITE" id="PS50177"/>
    </source>
</evidence>
<protein>
    <recommendedName>
        <fullName evidence="1">NTF2-related export protein</fullName>
    </recommendedName>
</protein>
<organism evidence="3 4">
    <name type="scientific">Limulus polyphemus</name>
    <name type="common">Atlantic horseshoe crab</name>
    <dbReference type="NCBI Taxonomy" id="6850"/>
    <lineage>
        <taxon>Eukaryota</taxon>
        <taxon>Metazoa</taxon>
        <taxon>Ecdysozoa</taxon>
        <taxon>Arthropoda</taxon>
        <taxon>Chelicerata</taxon>
        <taxon>Merostomata</taxon>
        <taxon>Xiphosura</taxon>
        <taxon>Limulidae</taxon>
        <taxon>Limulus</taxon>
    </lineage>
</organism>
<dbReference type="GeneID" id="106458539"/>
<keyword evidence="3" id="KW-1185">Reference proteome</keyword>
<keyword evidence="1" id="KW-0813">Transport</keyword>
<dbReference type="InterPro" id="IPR018222">
    <property type="entry name" value="Nuclear_transport_factor_2_euk"/>
</dbReference>
<gene>
    <name evidence="4" type="primary">LOC106458539</name>
</gene>
<accession>A0ABM1B2K2</accession>
<dbReference type="InterPro" id="IPR032710">
    <property type="entry name" value="NTF2-like_dom_sf"/>
</dbReference>
<evidence type="ECO:0000256" key="1">
    <source>
        <dbReference type="RuleBase" id="RU369002"/>
    </source>
</evidence>
<name>A0ABM1B2K2_LIMPO</name>
<proteinExistence type="predicted"/>
<sequence length="144" mass="16238">MAASVIVDRKTQISQACQSGEEFARIYYEKFDKQRHLISNLYEQSGNVVWNGNYVTGRENIGKFFQNLPASESDLLSLDAQPILDEFVQGQTTILVHAAGNIKFSGKNRCKFSESFLLTAKQGNDGSVWRVVSDTFRFHEPLPT</sequence>
<dbReference type="Pfam" id="PF02136">
    <property type="entry name" value="NTF2"/>
    <property type="match status" value="1"/>
</dbReference>